<dbReference type="EMBL" id="JAWXYG010000014">
    <property type="protein sequence ID" value="KAK4253977.1"/>
    <property type="molecule type" value="Genomic_DNA"/>
</dbReference>
<proteinExistence type="predicted"/>
<sequence>MDKSSALEYINQIFPNEASLSGIEPLMQKIQNEIRTVDVGILAAVRQQSNSRTKAIEDLAAATTAVEVLMYKRANQGN</sequence>
<dbReference type="AlphaFoldDB" id="A0AAE1IN60"/>
<gene>
    <name evidence="2" type="ORF">QN277_009417</name>
</gene>
<comment type="caution">
    <text evidence="2">The sequence shown here is derived from an EMBL/GenBank/DDBJ whole genome shotgun (WGS) entry which is preliminary data.</text>
</comment>
<name>A0AAE1IN60_9FABA</name>
<dbReference type="Proteomes" id="UP001293593">
    <property type="component" value="Unassembled WGS sequence"/>
</dbReference>
<accession>A0AAE1IN60</accession>
<organism evidence="2 3">
    <name type="scientific">Acacia crassicarpa</name>
    <name type="common">northern wattle</name>
    <dbReference type="NCBI Taxonomy" id="499986"/>
    <lineage>
        <taxon>Eukaryota</taxon>
        <taxon>Viridiplantae</taxon>
        <taxon>Streptophyta</taxon>
        <taxon>Embryophyta</taxon>
        <taxon>Tracheophyta</taxon>
        <taxon>Spermatophyta</taxon>
        <taxon>Magnoliopsida</taxon>
        <taxon>eudicotyledons</taxon>
        <taxon>Gunneridae</taxon>
        <taxon>Pentapetalae</taxon>
        <taxon>rosids</taxon>
        <taxon>fabids</taxon>
        <taxon>Fabales</taxon>
        <taxon>Fabaceae</taxon>
        <taxon>Caesalpinioideae</taxon>
        <taxon>mimosoid clade</taxon>
        <taxon>Acacieae</taxon>
        <taxon>Acacia</taxon>
    </lineage>
</organism>
<evidence type="ECO:0000313" key="3">
    <source>
        <dbReference type="Proteomes" id="UP001293593"/>
    </source>
</evidence>
<dbReference type="PANTHER" id="PTHR12820">
    <property type="entry name" value="VACUOLAR SORTING PROTEIN 53"/>
    <property type="match status" value="1"/>
</dbReference>
<protein>
    <recommendedName>
        <fullName evidence="1">Vps53 N-terminal domain-containing protein</fullName>
    </recommendedName>
</protein>
<evidence type="ECO:0000313" key="2">
    <source>
        <dbReference type="EMBL" id="KAK4253977.1"/>
    </source>
</evidence>
<dbReference type="GO" id="GO:0005829">
    <property type="term" value="C:cytosol"/>
    <property type="evidence" value="ECO:0007669"/>
    <property type="project" value="GOC"/>
</dbReference>
<dbReference type="Pfam" id="PF04100">
    <property type="entry name" value="Vps53_N"/>
    <property type="match status" value="1"/>
</dbReference>
<feature type="domain" description="Vps53 N-terminal" evidence="1">
    <location>
        <begin position="3"/>
        <end position="70"/>
    </location>
</feature>
<dbReference type="InterPro" id="IPR007234">
    <property type="entry name" value="Vps53_N"/>
</dbReference>
<reference evidence="2" key="1">
    <citation type="submission" date="2023-10" db="EMBL/GenBank/DDBJ databases">
        <title>Chromosome-level genome of the transformable northern wattle, Acacia crassicarpa.</title>
        <authorList>
            <person name="Massaro I."/>
            <person name="Sinha N.R."/>
            <person name="Poethig S."/>
            <person name="Leichty A.R."/>
        </authorList>
    </citation>
    <scope>NUCLEOTIDE SEQUENCE</scope>
    <source>
        <strain evidence="2">Acra3RX</strain>
        <tissue evidence="2">Leaf</tissue>
    </source>
</reference>
<dbReference type="PANTHER" id="PTHR12820:SF0">
    <property type="entry name" value="VACUOLAR PROTEIN SORTING-ASSOCIATED PROTEIN 53 HOMOLOG"/>
    <property type="match status" value="1"/>
</dbReference>
<dbReference type="GO" id="GO:0000938">
    <property type="term" value="C:GARP complex"/>
    <property type="evidence" value="ECO:0007669"/>
    <property type="project" value="InterPro"/>
</dbReference>
<evidence type="ECO:0000259" key="1">
    <source>
        <dbReference type="Pfam" id="PF04100"/>
    </source>
</evidence>
<dbReference type="GO" id="GO:0042147">
    <property type="term" value="P:retrograde transport, endosome to Golgi"/>
    <property type="evidence" value="ECO:0007669"/>
    <property type="project" value="InterPro"/>
</dbReference>
<keyword evidence="3" id="KW-1185">Reference proteome</keyword>
<dbReference type="InterPro" id="IPR039766">
    <property type="entry name" value="Vps53"/>
</dbReference>